<evidence type="ECO:0000256" key="1">
    <source>
        <dbReference type="ARBA" id="ARBA00004123"/>
    </source>
</evidence>
<feature type="domain" description="Xylanolytic transcriptional activator regulatory" evidence="4">
    <location>
        <begin position="131"/>
        <end position="297"/>
    </location>
</feature>
<gene>
    <name evidence="5" type="ORF">HO133_005692</name>
</gene>
<evidence type="ECO:0000313" key="5">
    <source>
        <dbReference type="EMBL" id="KAF6218345.1"/>
    </source>
</evidence>
<evidence type="ECO:0000256" key="3">
    <source>
        <dbReference type="SAM" id="MobiDB-lite"/>
    </source>
</evidence>
<proteinExistence type="predicted"/>
<evidence type="ECO:0000313" key="6">
    <source>
        <dbReference type="Proteomes" id="UP000593566"/>
    </source>
</evidence>
<evidence type="ECO:0000259" key="4">
    <source>
        <dbReference type="Pfam" id="PF04082"/>
    </source>
</evidence>
<dbReference type="CDD" id="cd12148">
    <property type="entry name" value="fungal_TF_MHR"/>
    <property type="match status" value="1"/>
</dbReference>
<reference evidence="5 6" key="1">
    <citation type="journal article" date="2020" name="Genomics">
        <title>Complete, high-quality genomes from long-read metagenomic sequencing of two wolf lichen thalli reveals enigmatic genome architecture.</title>
        <authorList>
            <person name="McKenzie S.K."/>
            <person name="Walston R.F."/>
            <person name="Allen J.L."/>
        </authorList>
    </citation>
    <scope>NUCLEOTIDE SEQUENCE [LARGE SCALE GENOMIC DNA]</scope>
    <source>
        <strain evidence="5">WasteWater1</strain>
    </source>
</reference>
<comment type="subcellular location">
    <subcellularLocation>
        <location evidence="1">Nucleus</location>
    </subcellularLocation>
</comment>
<evidence type="ECO:0000256" key="2">
    <source>
        <dbReference type="ARBA" id="ARBA00023242"/>
    </source>
</evidence>
<dbReference type="PANTHER" id="PTHR31001">
    <property type="entry name" value="UNCHARACTERIZED TRANSCRIPTIONAL REGULATORY PROTEIN"/>
    <property type="match status" value="1"/>
</dbReference>
<feature type="region of interest" description="Disordered" evidence="3">
    <location>
        <begin position="24"/>
        <end position="65"/>
    </location>
</feature>
<feature type="compositionally biased region" description="Polar residues" evidence="3">
    <location>
        <begin position="556"/>
        <end position="569"/>
    </location>
</feature>
<dbReference type="GeneID" id="59334097"/>
<dbReference type="Pfam" id="PF04082">
    <property type="entry name" value="Fungal_trans"/>
    <property type="match status" value="1"/>
</dbReference>
<dbReference type="EMBL" id="JACCJB010000022">
    <property type="protein sequence ID" value="KAF6218345.1"/>
    <property type="molecule type" value="Genomic_DNA"/>
</dbReference>
<accession>A0A8H6F7S2</accession>
<dbReference type="PANTHER" id="PTHR31001:SF87">
    <property type="entry name" value="COL-21"/>
    <property type="match status" value="1"/>
</dbReference>
<dbReference type="GO" id="GO:0008270">
    <property type="term" value="F:zinc ion binding"/>
    <property type="evidence" value="ECO:0007669"/>
    <property type="project" value="InterPro"/>
</dbReference>
<name>A0A8H6F7S2_9LECA</name>
<sequence>MESKQELYPRRSLKKISKTLMVIPLSDNTPMDDASDEGDSNTQGSRTRFSPGLQPSRPASNTRPSARNLLDGLGYLNHNADNLLGYLETIEFFQDDESDPRLDSPKSVLVTPELTALLKKIPERSVTDILIQHFFGEANWVYELVYLTTFLDRYNEWWSRPYQSVDNLEFAVLLLRLCSYSAQFLPSQNYTADTILGKSLCTIREHCDATAIALSQSPTMKTNPPSILRVHELFFRACYLKNEGRMKKSWDVLSEAIREAHELGLHVELPKGSGSLTSENDVEMGKRTYWNLFLWDWWPLIPEQHCTVSLPNCVIASQISDVNAPNGFCERRLQIELTKIAFDLLTSNHGEPSTDPVIIDKHVRRLQGEFIEKLPPAFKLHAADEKWDDELPNLKRQRKMFRISVFATMCSLLRPVILQSPDQTRTWSPSDRKLVAEHRASLLDVTIEMLESLFYAGAGSPTGDVPYEPRHRQKKEGKQGSSASGVSRGSSLADDEQWKQGRKKIGDAVARLKILSEVSSIARAGVKVLEILVTSIDITRTVTVLNGTKKNKFRRPTSQSSSISPVNDSDLSKPRTPDTSEDLPVTSLQSSSHAVGTDEVSNMPNMPPYSQPSHPSQDSQLLNGINVWGDVEGLDMSHITPSFADWDLDFRDAFLFNDSGSLSNPAGSGDGALEPMVTIANVGVSQSAPRSHPRPAIARPIIRAVDVGATPQTKDPSSKIPIADRKTDLIEKME</sequence>
<dbReference type="RefSeq" id="XP_037147780.1">
    <property type="nucleotide sequence ID" value="XM_037296599.1"/>
</dbReference>
<dbReference type="GO" id="GO:0005634">
    <property type="term" value="C:nucleus"/>
    <property type="evidence" value="ECO:0007669"/>
    <property type="project" value="UniProtKB-SubCell"/>
</dbReference>
<dbReference type="InterPro" id="IPR007219">
    <property type="entry name" value="XnlR_reg_dom"/>
</dbReference>
<dbReference type="Proteomes" id="UP000593566">
    <property type="component" value="Unassembled WGS sequence"/>
</dbReference>
<protein>
    <recommendedName>
        <fullName evidence="4">Xylanolytic transcriptional activator regulatory domain-containing protein</fullName>
    </recommendedName>
</protein>
<organism evidence="5 6">
    <name type="scientific">Letharia lupina</name>
    <dbReference type="NCBI Taxonomy" id="560253"/>
    <lineage>
        <taxon>Eukaryota</taxon>
        <taxon>Fungi</taxon>
        <taxon>Dikarya</taxon>
        <taxon>Ascomycota</taxon>
        <taxon>Pezizomycotina</taxon>
        <taxon>Lecanoromycetes</taxon>
        <taxon>OSLEUM clade</taxon>
        <taxon>Lecanoromycetidae</taxon>
        <taxon>Lecanorales</taxon>
        <taxon>Lecanorineae</taxon>
        <taxon>Parmeliaceae</taxon>
        <taxon>Letharia</taxon>
    </lineage>
</organism>
<keyword evidence="2" id="KW-0539">Nucleus</keyword>
<dbReference type="InterPro" id="IPR050613">
    <property type="entry name" value="Sec_Metabolite_Reg"/>
</dbReference>
<comment type="caution">
    <text evidence="5">The sequence shown here is derived from an EMBL/GenBank/DDBJ whole genome shotgun (WGS) entry which is preliminary data.</text>
</comment>
<dbReference type="AlphaFoldDB" id="A0A8H6F7S2"/>
<feature type="region of interest" description="Disordered" evidence="3">
    <location>
        <begin position="707"/>
        <end position="734"/>
    </location>
</feature>
<feature type="compositionally biased region" description="Low complexity" evidence="3">
    <location>
        <begin position="480"/>
        <end position="491"/>
    </location>
</feature>
<dbReference type="GO" id="GO:0003677">
    <property type="term" value="F:DNA binding"/>
    <property type="evidence" value="ECO:0007669"/>
    <property type="project" value="InterPro"/>
</dbReference>
<feature type="region of interest" description="Disordered" evidence="3">
    <location>
        <begin position="552"/>
        <end position="617"/>
    </location>
</feature>
<feature type="compositionally biased region" description="Polar residues" evidence="3">
    <location>
        <begin position="586"/>
        <end position="604"/>
    </location>
</feature>
<dbReference type="GO" id="GO:0006351">
    <property type="term" value="P:DNA-templated transcription"/>
    <property type="evidence" value="ECO:0007669"/>
    <property type="project" value="InterPro"/>
</dbReference>
<feature type="compositionally biased region" description="Basic and acidic residues" evidence="3">
    <location>
        <begin position="722"/>
        <end position="734"/>
    </location>
</feature>
<keyword evidence="6" id="KW-1185">Reference proteome</keyword>
<feature type="region of interest" description="Disordered" evidence="3">
    <location>
        <begin position="464"/>
        <end position="500"/>
    </location>
</feature>